<dbReference type="GeneID" id="63686080"/>
<evidence type="ECO:0000313" key="3">
    <source>
        <dbReference type="EMBL" id="EJU05078.1"/>
    </source>
</evidence>
<evidence type="ECO:0000256" key="2">
    <source>
        <dbReference type="SAM" id="Phobius"/>
    </source>
</evidence>
<accession>M5GG91</accession>
<gene>
    <name evidence="3" type="ORF">DACRYDRAFT_14152</name>
</gene>
<evidence type="ECO:0008006" key="5">
    <source>
        <dbReference type="Google" id="ProtNLM"/>
    </source>
</evidence>
<name>M5GG91_DACPD</name>
<dbReference type="Gene3D" id="2.120.10.80">
    <property type="entry name" value="Kelch-type beta propeller"/>
    <property type="match status" value="2"/>
</dbReference>
<feature type="region of interest" description="Disordered" evidence="1">
    <location>
        <begin position="279"/>
        <end position="308"/>
    </location>
</feature>
<evidence type="ECO:0000313" key="4">
    <source>
        <dbReference type="Proteomes" id="UP000030653"/>
    </source>
</evidence>
<protein>
    <recommendedName>
        <fullName evidence="5">Galactose oxidase</fullName>
    </recommendedName>
</protein>
<dbReference type="OMA" id="FMASEDD"/>
<keyword evidence="4" id="KW-1185">Reference proteome</keyword>
<keyword evidence="2" id="KW-0472">Membrane</keyword>
<dbReference type="EMBL" id="JH795857">
    <property type="protein sequence ID" value="EJU05078.1"/>
    <property type="molecule type" value="Genomic_DNA"/>
</dbReference>
<dbReference type="InterPro" id="IPR011043">
    <property type="entry name" value="Gal_Oxase/kelch_b-propeller"/>
</dbReference>
<feature type="compositionally biased region" description="Polar residues" evidence="1">
    <location>
        <begin position="297"/>
        <end position="307"/>
    </location>
</feature>
<dbReference type="RefSeq" id="XP_040631972.1">
    <property type="nucleotide sequence ID" value="XM_040771018.1"/>
</dbReference>
<evidence type="ECO:0000256" key="1">
    <source>
        <dbReference type="SAM" id="MobiDB-lite"/>
    </source>
</evidence>
<keyword evidence="2" id="KW-1133">Transmembrane helix</keyword>
<feature type="compositionally biased region" description="Polar residues" evidence="1">
    <location>
        <begin position="926"/>
        <end position="950"/>
    </location>
</feature>
<feature type="region of interest" description="Disordered" evidence="1">
    <location>
        <begin position="638"/>
        <end position="690"/>
    </location>
</feature>
<reference evidence="3 4" key="1">
    <citation type="journal article" date="2012" name="Science">
        <title>The Paleozoic origin of enzymatic lignin decomposition reconstructed from 31 fungal genomes.</title>
        <authorList>
            <person name="Floudas D."/>
            <person name="Binder M."/>
            <person name="Riley R."/>
            <person name="Barry K."/>
            <person name="Blanchette R.A."/>
            <person name="Henrissat B."/>
            <person name="Martinez A.T."/>
            <person name="Otillar R."/>
            <person name="Spatafora J.W."/>
            <person name="Yadav J.S."/>
            <person name="Aerts A."/>
            <person name="Benoit I."/>
            <person name="Boyd A."/>
            <person name="Carlson A."/>
            <person name="Copeland A."/>
            <person name="Coutinho P.M."/>
            <person name="de Vries R.P."/>
            <person name="Ferreira P."/>
            <person name="Findley K."/>
            <person name="Foster B."/>
            <person name="Gaskell J."/>
            <person name="Glotzer D."/>
            <person name="Gorecki P."/>
            <person name="Heitman J."/>
            <person name="Hesse C."/>
            <person name="Hori C."/>
            <person name="Igarashi K."/>
            <person name="Jurgens J.A."/>
            <person name="Kallen N."/>
            <person name="Kersten P."/>
            <person name="Kohler A."/>
            <person name="Kuees U."/>
            <person name="Kumar T.K.A."/>
            <person name="Kuo A."/>
            <person name="LaButti K."/>
            <person name="Larrondo L.F."/>
            <person name="Lindquist E."/>
            <person name="Ling A."/>
            <person name="Lombard V."/>
            <person name="Lucas S."/>
            <person name="Lundell T."/>
            <person name="Martin R."/>
            <person name="McLaughlin D.J."/>
            <person name="Morgenstern I."/>
            <person name="Morin E."/>
            <person name="Murat C."/>
            <person name="Nagy L.G."/>
            <person name="Nolan M."/>
            <person name="Ohm R.A."/>
            <person name="Patyshakuliyeva A."/>
            <person name="Rokas A."/>
            <person name="Ruiz-Duenas F.J."/>
            <person name="Sabat G."/>
            <person name="Salamov A."/>
            <person name="Samejima M."/>
            <person name="Schmutz J."/>
            <person name="Slot J.C."/>
            <person name="St John F."/>
            <person name="Stenlid J."/>
            <person name="Sun H."/>
            <person name="Sun S."/>
            <person name="Syed K."/>
            <person name="Tsang A."/>
            <person name="Wiebenga A."/>
            <person name="Young D."/>
            <person name="Pisabarro A."/>
            <person name="Eastwood D.C."/>
            <person name="Martin F."/>
            <person name="Cullen D."/>
            <person name="Grigoriev I.V."/>
            <person name="Hibbett D.S."/>
        </authorList>
    </citation>
    <scope>NUCLEOTIDE SEQUENCE [LARGE SCALE GENOMIC DNA]</scope>
    <source>
        <strain evidence="3 4">DJM-731 SS1</strain>
    </source>
</reference>
<feature type="region of interest" description="Disordered" evidence="1">
    <location>
        <begin position="587"/>
        <end position="616"/>
    </location>
</feature>
<feature type="compositionally biased region" description="Gly residues" evidence="1">
    <location>
        <begin position="593"/>
        <end position="603"/>
    </location>
</feature>
<feature type="region of interest" description="Disordered" evidence="1">
    <location>
        <begin position="829"/>
        <end position="1000"/>
    </location>
</feature>
<keyword evidence="2" id="KW-0812">Transmembrane</keyword>
<sequence length="1206" mass="126713">MTRSTKQRHSRSSWRFFCILQALFALPTLGYTPLPRWAHASLLTPSALYIQGGLLSPNTTINAYNDSTAPLTSSLLTLPLDRAFDLTDPPWFEPELEEQGPVVAWHTLTAMKAGSTQEGQAVLFGGASTELGDDNATTWMFAYPSSSTSATSATSATSSTSFSLPSNFNFTPDPGWPDSGRRFGHAAASSVGSVYIIGGQNTSGDAWLTGLRFSLPTSPEESIHFQEFPTPFPGQFGGRLLPLDPGASTFLYLPAPPLALGTLWVLNATNPEPEWIEVPVSGALSGSGSGSGSGSSKRQTSIPSPRQQAAAILTPGGQLLVHGGRTPSGAVLADGWVVDLTQPSWTWENKPALGVLGYGTDGPVSVQPMLYNLTTDSFESAYNPPSSLPPTNPHSSSILTTPVTTTITTVVETTSAGHALTETVTVPTTFQPWSFTVTVLGGTTTTLPIITPEGGSTLTFLPGRPTTYLNGGHIYTLLPSASFPTAEIPSGASTVTSTYDPSSPFTSLSTQTSSTAFPTSTSAAAGSTARTLSTSSKALLGSFLGVFGLILLALLLILCIRRHRTSPARSGSNGSARWTGEGAASLLRSDGAGDAGSGVGQRGAGSVTEMDDRPNHNGTGIWNGLLAILLIPGLARKDTTPKEHSRRSKTRFDILASEDLPSRHPSNGTRGTRESGLPRRPSQRSYDSTTGSMLPAVLAAGMAAANRSVQGARSAWGHGSDASSTRSPEWWEKDPFDEGLAFVDHDGTPSRSDPLAAEDTPPSSRLPYVPPGAARPVMPSPTPSFNTLASYSRRSAYADPWASDSAIEHRPMGFSEEVGLGYTFMGGLRHARQGTSSPWRSGELSTPPQASSSRFPNIGLPGNITESGENAQAVLSSPVSSEKPRSSLEQASSEDQEFSQQASVGHGAHARHIEPSPLQSPSQPQFWHNQTRASPQSGSSAGWTKNSGASNDDIRKSIDILRPPMPFHESSGSGSRSSGSRTQNAQRATPVLPPINTGGSSLGRVDSWWNKIRASSSQLMSPIRSPISSPPVARRPIIPIDFRDPKPPPTPFLGTITESAPSSVDHTAARLRQVRHWSGLASTTSLHSAATAESAVLDQIARTGGVDVVRRGQGSASDLTLRCNTRDGVSPSTGLSPSTGISSSASSAGPRLLPSPPPREENSVRRSPTTAPPVSQRQSRAKYGLARSASLFIANPDGLSEGIDAL</sequence>
<feature type="region of interest" description="Disordered" evidence="1">
    <location>
        <begin position="1112"/>
        <end position="1182"/>
    </location>
</feature>
<dbReference type="SUPFAM" id="SSF50965">
    <property type="entry name" value="Galactose oxidase, central domain"/>
    <property type="match status" value="1"/>
</dbReference>
<dbReference type="STRING" id="1858805.M5GG91"/>
<dbReference type="InterPro" id="IPR015915">
    <property type="entry name" value="Kelch-typ_b-propeller"/>
</dbReference>
<feature type="region of interest" description="Disordered" evidence="1">
    <location>
        <begin position="739"/>
        <end position="767"/>
    </location>
</feature>
<feature type="compositionally biased region" description="Low complexity" evidence="1">
    <location>
        <begin position="970"/>
        <end position="981"/>
    </location>
</feature>
<feature type="compositionally biased region" description="Low complexity" evidence="1">
    <location>
        <begin position="1130"/>
        <end position="1152"/>
    </location>
</feature>
<organism evidence="3 4">
    <name type="scientific">Dacryopinax primogenitus (strain DJM 731)</name>
    <name type="common">Brown rot fungus</name>
    <dbReference type="NCBI Taxonomy" id="1858805"/>
    <lineage>
        <taxon>Eukaryota</taxon>
        <taxon>Fungi</taxon>
        <taxon>Dikarya</taxon>
        <taxon>Basidiomycota</taxon>
        <taxon>Agaricomycotina</taxon>
        <taxon>Dacrymycetes</taxon>
        <taxon>Dacrymycetales</taxon>
        <taxon>Dacrymycetaceae</taxon>
        <taxon>Dacryopinax</taxon>
    </lineage>
</organism>
<dbReference type="AlphaFoldDB" id="M5GG91"/>
<feature type="compositionally biased region" description="Polar residues" evidence="1">
    <location>
        <begin position="1165"/>
        <end position="1178"/>
    </location>
</feature>
<dbReference type="HOGENOM" id="CLU_270223_0_0_1"/>
<feature type="compositionally biased region" description="Low complexity" evidence="1">
    <location>
        <begin position="915"/>
        <end position="925"/>
    </location>
</feature>
<feature type="compositionally biased region" description="Polar residues" evidence="1">
    <location>
        <begin position="833"/>
        <end position="855"/>
    </location>
</feature>
<dbReference type="OrthoDB" id="432528at2759"/>
<feature type="transmembrane region" description="Helical" evidence="2">
    <location>
        <begin position="538"/>
        <end position="560"/>
    </location>
</feature>
<proteinExistence type="predicted"/>
<feature type="compositionally biased region" description="Polar residues" evidence="1">
    <location>
        <begin position="864"/>
        <end position="875"/>
    </location>
</feature>
<dbReference type="Proteomes" id="UP000030653">
    <property type="component" value="Unassembled WGS sequence"/>
</dbReference>